<feature type="compositionally biased region" description="Basic and acidic residues" evidence="1">
    <location>
        <begin position="25"/>
        <end position="36"/>
    </location>
</feature>
<dbReference type="Proteomes" id="UP001454086">
    <property type="component" value="Unassembled WGS sequence"/>
</dbReference>
<accession>A0ABV1D2G8</accession>
<organism evidence="2 3">
    <name type="scientific">Enterocloster hominis</name>
    <name type="common">ex Hitch et al. 2024</name>
    <dbReference type="NCBI Taxonomy" id="1917870"/>
    <lineage>
        <taxon>Bacteria</taxon>
        <taxon>Bacillati</taxon>
        <taxon>Bacillota</taxon>
        <taxon>Clostridia</taxon>
        <taxon>Lachnospirales</taxon>
        <taxon>Lachnospiraceae</taxon>
        <taxon>Enterocloster</taxon>
    </lineage>
</organism>
<dbReference type="RefSeq" id="WP_157045624.1">
    <property type="nucleotide sequence ID" value="NZ_JBBMFM010000014.1"/>
</dbReference>
<proteinExistence type="predicted"/>
<evidence type="ECO:0000256" key="1">
    <source>
        <dbReference type="SAM" id="MobiDB-lite"/>
    </source>
</evidence>
<keyword evidence="3" id="KW-1185">Reference proteome</keyword>
<sequence length="55" mass="5749">MAGSSGVSGGGCLLCSREQQIGTLDWDRRRERRPGAADRNSVLGQQTGEAAGSSR</sequence>
<reference evidence="2 3" key="1">
    <citation type="submission" date="2024-03" db="EMBL/GenBank/DDBJ databases">
        <title>Human intestinal bacterial collection.</title>
        <authorList>
            <person name="Pauvert C."/>
            <person name="Hitch T.C.A."/>
            <person name="Clavel T."/>
        </authorList>
    </citation>
    <scope>NUCLEOTIDE SEQUENCE [LARGE SCALE GENOMIC DNA]</scope>
    <source>
        <strain evidence="2 3">CLA-SR-H021</strain>
    </source>
</reference>
<evidence type="ECO:0000313" key="2">
    <source>
        <dbReference type="EMBL" id="MEQ2424569.1"/>
    </source>
</evidence>
<feature type="compositionally biased region" description="Polar residues" evidence="1">
    <location>
        <begin position="42"/>
        <end position="55"/>
    </location>
</feature>
<evidence type="ECO:0000313" key="3">
    <source>
        <dbReference type="Proteomes" id="UP001454086"/>
    </source>
</evidence>
<name>A0ABV1D2G8_9FIRM</name>
<protein>
    <submittedName>
        <fullName evidence="2">Uncharacterized protein</fullName>
    </submittedName>
</protein>
<gene>
    <name evidence="2" type="ORF">WMQ36_06250</name>
</gene>
<comment type="caution">
    <text evidence="2">The sequence shown here is derived from an EMBL/GenBank/DDBJ whole genome shotgun (WGS) entry which is preliminary data.</text>
</comment>
<dbReference type="EMBL" id="JBBMFM010000014">
    <property type="protein sequence ID" value="MEQ2424569.1"/>
    <property type="molecule type" value="Genomic_DNA"/>
</dbReference>
<feature type="region of interest" description="Disordered" evidence="1">
    <location>
        <begin position="25"/>
        <end position="55"/>
    </location>
</feature>